<dbReference type="AlphaFoldDB" id="A0AA36GL12"/>
<keyword evidence="2" id="KW-0472">Membrane</keyword>
<comment type="caution">
    <text evidence="4">The sequence shown here is derived from an EMBL/GenBank/DDBJ whole genome shotgun (WGS) entry which is preliminary data.</text>
</comment>
<organism evidence="4 5">
    <name type="scientific">Cylicocyclus nassatus</name>
    <name type="common">Nematode worm</name>
    <dbReference type="NCBI Taxonomy" id="53992"/>
    <lineage>
        <taxon>Eukaryota</taxon>
        <taxon>Metazoa</taxon>
        <taxon>Ecdysozoa</taxon>
        <taxon>Nematoda</taxon>
        <taxon>Chromadorea</taxon>
        <taxon>Rhabditida</taxon>
        <taxon>Rhabditina</taxon>
        <taxon>Rhabditomorpha</taxon>
        <taxon>Strongyloidea</taxon>
        <taxon>Strongylidae</taxon>
        <taxon>Cylicocyclus</taxon>
    </lineage>
</organism>
<dbReference type="InterPro" id="IPR000535">
    <property type="entry name" value="MSP_dom"/>
</dbReference>
<feature type="transmembrane region" description="Helical" evidence="2">
    <location>
        <begin position="62"/>
        <end position="81"/>
    </location>
</feature>
<keyword evidence="2" id="KW-1133">Transmembrane helix</keyword>
<keyword evidence="2" id="KW-0812">Transmembrane</keyword>
<keyword evidence="5" id="KW-1185">Reference proteome</keyword>
<feature type="transmembrane region" description="Helical" evidence="2">
    <location>
        <begin position="88"/>
        <end position="111"/>
    </location>
</feature>
<dbReference type="InterPro" id="IPR008962">
    <property type="entry name" value="PapD-like_sf"/>
</dbReference>
<proteinExistence type="predicted"/>
<evidence type="ECO:0000313" key="4">
    <source>
        <dbReference type="EMBL" id="CAJ0594032.1"/>
    </source>
</evidence>
<dbReference type="InterPro" id="IPR013783">
    <property type="entry name" value="Ig-like_fold"/>
</dbReference>
<protein>
    <recommendedName>
        <fullName evidence="1">Major sperm protein</fullName>
    </recommendedName>
</protein>
<keyword evidence="1" id="KW-0963">Cytoplasm</keyword>
<dbReference type="Gene3D" id="2.60.40.10">
    <property type="entry name" value="Immunoglobulins"/>
    <property type="match status" value="1"/>
</dbReference>
<accession>A0AA36GL12</accession>
<dbReference type="SUPFAM" id="SSF49354">
    <property type="entry name" value="PapD-like"/>
    <property type="match status" value="1"/>
</dbReference>
<dbReference type="Pfam" id="PF00635">
    <property type="entry name" value="Motile_Sperm"/>
    <property type="match status" value="1"/>
</dbReference>
<name>A0AA36GL12_CYLNA</name>
<evidence type="ECO:0000259" key="3">
    <source>
        <dbReference type="PROSITE" id="PS50202"/>
    </source>
</evidence>
<gene>
    <name evidence="4" type="ORF">CYNAS_LOCUS6015</name>
</gene>
<evidence type="ECO:0000256" key="1">
    <source>
        <dbReference type="RuleBase" id="RU003425"/>
    </source>
</evidence>
<dbReference type="EMBL" id="CATQJL010000112">
    <property type="protein sequence ID" value="CAJ0594032.1"/>
    <property type="molecule type" value="Genomic_DNA"/>
</dbReference>
<evidence type="ECO:0000256" key="2">
    <source>
        <dbReference type="SAM" id="Phobius"/>
    </source>
</evidence>
<comment type="function">
    <text evidence="1">Central component in molecular interactions underlying sperm crawling. Forms an extensive filament system that extends from sperm villipoda, along the leading edge of the pseudopod.</text>
</comment>
<dbReference type="PROSITE" id="PS50202">
    <property type="entry name" value="MSP"/>
    <property type="match status" value="1"/>
</dbReference>
<dbReference type="Proteomes" id="UP001176961">
    <property type="component" value="Unassembled WGS sequence"/>
</dbReference>
<keyword evidence="1" id="KW-0206">Cytoskeleton</keyword>
<evidence type="ECO:0000313" key="5">
    <source>
        <dbReference type="Proteomes" id="UP001176961"/>
    </source>
</evidence>
<reference evidence="4" key="1">
    <citation type="submission" date="2023-07" db="EMBL/GenBank/DDBJ databases">
        <authorList>
            <consortium name="CYATHOMIX"/>
        </authorList>
    </citation>
    <scope>NUCLEOTIDE SEQUENCE</scope>
    <source>
        <strain evidence="4">N/A</strain>
    </source>
</reference>
<sequence>MIASSSLTYSPSSLNMQSPVEAYRDRRDNCVAHVYLSTREVLILATMCGFAAFNMHGTDAKSFFNVFTLVPALLFSFKILVMNKDNTTLSVGIVSMFWMYYGMGVICDVFFSTGEGYMAVQLLLVGALCISAYRGSLTAGAAADSRNGSSALNALSQSEILISERIKSSPRQKYHRDVACGDSQFLDEASTPTYSECELVNVTQTTENTSSATAMQIDNETAAGTMLTAIMSGTTTAVELFPGEAKTVSSTSTALHGQSLISESSVLVHYGDLLAEPAKMLQFQNYNDTQKITITNISNHTLVWTVKTNAIYEIGASPSQGILQKGAKAEIIVVLNADVPDVPDAVRHSDKLAIDYSYIEETRAKYKRRRMKPSATKRYQFDILYRF</sequence>
<feature type="transmembrane region" description="Helical" evidence="2">
    <location>
        <begin position="34"/>
        <end position="56"/>
    </location>
</feature>
<feature type="domain" description="MSP" evidence="3">
    <location>
        <begin position="272"/>
        <end position="387"/>
    </location>
</feature>